<dbReference type="Gene3D" id="3.30.70.141">
    <property type="entry name" value="Nucleoside diphosphate kinase-like domain"/>
    <property type="match status" value="1"/>
</dbReference>
<comment type="caution">
    <text evidence="1">Lacks conserved residue(s) required for the propagation of feature annotation.</text>
</comment>
<dbReference type="Proteomes" id="UP000655287">
    <property type="component" value="Unassembled WGS sequence"/>
</dbReference>
<accession>A0A919R3W4</accession>
<dbReference type="RefSeq" id="WP_203989058.1">
    <property type="nucleotide sequence ID" value="NZ_BOOU01000055.1"/>
</dbReference>
<dbReference type="InterPro" id="IPR034907">
    <property type="entry name" value="NDK-like_dom"/>
</dbReference>
<feature type="domain" description="Nucleoside diphosphate kinase-like" evidence="3">
    <location>
        <begin position="5"/>
        <end position="151"/>
    </location>
</feature>
<evidence type="ECO:0000259" key="3">
    <source>
        <dbReference type="SMART" id="SM00562"/>
    </source>
</evidence>
<protein>
    <recommendedName>
        <fullName evidence="3">Nucleoside diphosphate kinase-like domain-containing protein</fullName>
    </recommendedName>
</protein>
<dbReference type="GO" id="GO:0004550">
    <property type="term" value="F:nucleoside diphosphate kinase activity"/>
    <property type="evidence" value="ECO:0007669"/>
    <property type="project" value="InterPro"/>
</dbReference>
<dbReference type="SUPFAM" id="SSF54919">
    <property type="entry name" value="Nucleoside diphosphate kinase, NDK"/>
    <property type="match status" value="1"/>
</dbReference>
<organism evidence="4 5">
    <name type="scientific">Sphaerisporangium rufum</name>
    <dbReference type="NCBI Taxonomy" id="1381558"/>
    <lineage>
        <taxon>Bacteria</taxon>
        <taxon>Bacillati</taxon>
        <taxon>Actinomycetota</taxon>
        <taxon>Actinomycetes</taxon>
        <taxon>Streptosporangiales</taxon>
        <taxon>Streptosporangiaceae</taxon>
        <taxon>Sphaerisporangium</taxon>
    </lineage>
</organism>
<dbReference type="AlphaFoldDB" id="A0A919R3W4"/>
<dbReference type="PROSITE" id="PS51374">
    <property type="entry name" value="NDPK_LIKE"/>
    <property type="match status" value="1"/>
</dbReference>
<evidence type="ECO:0000313" key="4">
    <source>
        <dbReference type="EMBL" id="GII79224.1"/>
    </source>
</evidence>
<dbReference type="PRINTS" id="PR01243">
    <property type="entry name" value="NUCDPKINASE"/>
</dbReference>
<sequence length="265" mass="28978">MVDLNRRALIMVKPDGVVQRITGELLGWLALRGLRPLAFREVVLTAERRRSLYATTRTGGRLDWDLNAILYTLGPVHAVLLEGDHPAGFDSLSDFVSRALKGHFVPGRARPGTMRGALGALNPVFNLVHATDSTDDLERETMALFDETLCHVAVPREVPLPDAVRATPARRTPLWTTVAGVVEPWIGKANWPDDRAGPSVPALLEARNAWDAALERLPDAGESLKGIRTGATPYGSLVERPEWASYLTYTTLRYLDLCLEGAAPG</sequence>
<dbReference type="GO" id="GO:0006183">
    <property type="term" value="P:GTP biosynthetic process"/>
    <property type="evidence" value="ECO:0007669"/>
    <property type="project" value="InterPro"/>
</dbReference>
<comment type="caution">
    <text evidence="4">The sequence shown here is derived from an EMBL/GenBank/DDBJ whole genome shotgun (WGS) entry which is preliminary data.</text>
</comment>
<dbReference type="InterPro" id="IPR036850">
    <property type="entry name" value="NDK-like_dom_sf"/>
</dbReference>
<evidence type="ECO:0000256" key="2">
    <source>
        <dbReference type="RuleBase" id="RU004011"/>
    </source>
</evidence>
<dbReference type="SMART" id="SM00562">
    <property type="entry name" value="NDK"/>
    <property type="match status" value="1"/>
</dbReference>
<name>A0A919R3W4_9ACTN</name>
<keyword evidence="5" id="KW-1185">Reference proteome</keyword>
<reference evidence="4" key="1">
    <citation type="submission" date="2021-01" db="EMBL/GenBank/DDBJ databases">
        <title>Whole genome shotgun sequence of Sphaerisporangium rufum NBRC 109079.</title>
        <authorList>
            <person name="Komaki H."/>
            <person name="Tamura T."/>
        </authorList>
    </citation>
    <scope>NUCLEOTIDE SEQUENCE</scope>
    <source>
        <strain evidence="4">NBRC 109079</strain>
    </source>
</reference>
<gene>
    <name evidence="4" type="ORF">Sru01_42060</name>
</gene>
<dbReference type="GO" id="GO:0006228">
    <property type="term" value="P:UTP biosynthetic process"/>
    <property type="evidence" value="ECO:0007669"/>
    <property type="project" value="InterPro"/>
</dbReference>
<comment type="similarity">
    <text evidence="1 2">Belongs to the NDK family.</text>
</comment>
<dbReference type="EMBL" id="BOOU01000055">
    <property type="protein sequence ID" value="GII79224.1"/>
    <property type="molecule type" value="Genomic_DNA"/>
</dbReference>
<dbReference type="InterPro" id="IPR001564">
    <property type="entry name" value="Nucleoside_diP_kinase"/>
</dbReference>
<dbReference type="GO" id="GO:0006241">
    <property type="term" value="P:CTP biosynthetic process"/>
    <property type="evidence" value="ECO:0007669"/>
    <property type="project" value="InterPro"/>
</dbReference>
<dbReference type="Pfam" id="PF00334">
    <property type="entry name" value="NDK"/>
    <property type="match status" value="1"/>
</dbReference>
<evidence type="ECO:0000256" key="1">
    <source>
        <dbReference type="PROSITE-ProRule" id="PRU00706"/>
    </source>
</evidence>
<proteinExistence type="inferred from homology"/>
<evidence type="ECO:0000313" key="5">
    <source>
        <dbReference type="Proteomes" id="UP000655287"/>
    </source>
</evidence>